<evidence type="ECO:0000313" key="2">
    <source>
        <dbReference type="Proteomes" id="UP001227101"/>
    </source>
</evidence>
<reference evidence="1 2" key="1">
    <citation type="submission" date="2023-06" db="EMBL/GenBank/DDBJ databases">
        <authorList>
            <person name="Oyuntsetseg B."/>
            <person name="Kim S.B."/>
        </authorList>
    </citation>
    <scope>NUCLEOTIDE SEQUENCE [LARGE SCALE GENOMIC DNA]</scope>
    <source>
        <strain evidence="1 2">2-2</strain>
    </source>
</reference>
<name>A0ABY8XQP2_9PSEU</name>
<dbReference type="Proteomes" id="UP001227101">
    <property type="component" value="Chromosome"/>
</dbReference>
<dbReference type="EMBL" id="CP127173">
    <property type="protein sequence ID" value="WIV57984.1"/>
    <property type="molecule type" value="Genomic_DNA"/>
</dbReference>
<accession>A0ABY8XQP2</accession>
<dbReference type="RefSeq" id="WP_285455303.1">
    <property type="nucleotide sequence ID" value="NZ_CP127173.1"/>
</dbReference>
<organism evidence="1 2">
    <name type="scientific">Amycolatopsis nalaikhensis</name>
    <dbReference type="NCBI Taxonomy" id="715472"/>
    <lineage>
        <taxon>Bacteria</taxon>
        <taxon>Bacillati</taxon>
        <taxon>Actinomycetota</taxon>
        <taxon>Actinomycetes</taxon>
        <taxon>Pseudonocardiales</taxon>
        <taxon>Pseudonocardiaceae</taxon>
        <taxon>Amycolatopsis</taxon>
    </lineage>
</organism>
<keyword evidence="2" id="KW-1185">Reference proteome</keyword>
<evidence type="ECO:0000313" key="1">
    <source>
        <dbReference type="EMBL" id="WIV57984.1"/>
    </source>
</evidence>
<sequence length="266" mass="29446">MGDELPDYEQAARRGRDSLAAALISRHNQRMDRVGLIAPEVTARSRIILNQLFVLESGLRRLRSRDVWMARAEAAPWLDHLHWGIDSLVSAIRLLASGQLIGAAQIARSQLERWALNLAHNSGDRRRSGESNVEYYTRLWSGRTFFHVESAKPHDLRSASAAGRSLRPGVLYGAVSEFLHGRGPDAKAVLCESCLLLDKAYLGSMVEAASKILDLVDLCVDRLRACVATAMEEAGYPDRAVEDFHRGSFIADPAGASPFARWGLWL</sequence>
<proteinExistence type="predicted"/>
<gene>
    <name evidence="1" type="ORF">QP939_04725</name>
</gene>
<protein>
    <submittedName>
        <fullName evidence="1">Uncharacterized protein</fullName>
    </submittedName>
</protein>